<dbReference type="EMBL" id="CP011299">
    <property type="protein sequence ID" value="ANF17104.1"/>
    <property type="molecule type" value="Genomic_DNA"/>
</dbReference>
<evidence type="ECO:0000313" key="6">
    <source>
        <dbReference type="Proteomes" id="UP000077654"/>
    </source>
</evidence>
<dbReference type="SMART" id="SM00382">
    <property type="entry name" value="AAA"/>
    <property type="match status" value="2"/>
</dbReference>
<dbReference type="RefSeq" id="WP_075474226.1">
    <property type="nucleotide sequence ID" value="NZ_CP011299.1"/>
</dbReference>
<dbReference type="GO" id="GO:0005524">
    <property type="term" value="F:ATP binding"/>
    <property type="evidence" value="ECO:0007669"/>
    <property type="project" value="UniProtKB-KW"/>
</dbReference>
<feature type="domain" description="ABC transporter" evidence="4">
    <location>
        <begin position="320"/>
        <end position="537"/>
    </location>
</feature>
<dbReference type="SUPFAM" id="SSF52540">
    <property type="entry name" value="P-loop containing nucleoside triphosphate hydrolases"/>
    <property type="match status" value="2"/>
</dbReference>
<dbReference type="AlphaFoldDB" id="A0A172WDQ4"/>
<dbReference type="STRING" id="118110.XW81_01665"/>
<dbReference type="InterPro" id="IPR017871">
    <property type="entry name" value="ABC_transporter-like_CS"/>
</dbReference>
<dbReference type="GO" id="GO:0016887">
    <property type="term" value="F:ATP hydrolysis activity"/>
    <property type="evidence" value="ECO:0007669"/>
    <property type="project" value="InterPro"/>
</dbReference>
<dbReference type="Pfam" id="PF00005">
    <property type="entry name" value="ABC_tran"/>
    <property type="match status" value="2"/>
</dbReference>
<keyword evidence="3" id="KW-0067">ATP-binding</keyword>
<dbReference type="Proteomes" id="UP000077654">
    <property type="component" value="Chromosome"/>
</dbReference>
<dbReference type="Gene3D" id="3.40.50.300">
    <property type="entry name" value="P-loop containing nucleotide triphosphate hydrolases"/>
    <property type="match status" value="2"/>
</dbReference>
<dbReference type="CDD" id="cd03221">
    <property type="entry name" value="ABCF_EF-3"/>
    <property type="match status" value="2"/>
</dbReference>
<evidence type="ECO:0000256" key="1">
    <source>
        <dbReference type="ARBA" id="ARBA00006526"/>
    </source>
</evidence>
<keyword evidence="6" id="KW-1185">Reference proteome</keyword>
<comment type="similarity">
    <text evidence="1">Belongs to the ABC transporter superfamily. Drug exporter-2 (TC 3.A.1.117) family.</text>
</comment>
<dbReference type="Pfam" id="PF16326">
    <property type="entry name" value="ABC_tran_CTD"/>
    <property type="match status" value="1"/>
</dbReference>
<dbReference type="FunFam" id="3.40.50.300:FF:000011">
    <property type="entry name" value="Putative ABC transporter ATP-binding component"/>
    <property type="match status" value="1"/>
</dbReference>
<evidence type="ECO:0000256" key="3">
    <source>
        <dbReference type="ARBA" id="ARBA00022840"/>
    </source>
</evidence>
<accession>A0A172WDQ4</accession>
<dbReference type="GO" id="GO:0003677">
    <property type="term" value="F:DNA binding"/>
    <property type="evidence" value="ECO:0007669"/>
    <property type="project" value="InterPro"/>
</dbReference>
<dbReference type="PANTHER" id="PTHR42855">
    <property type="entry name" value="ABC TRANSPORTER ATP-BINDING SUBUNIT"/>
    <property type="match status" value="1"/>
</dbReference>
<proteinExistence type="inferred from homology"/>
<name>A0A172WDQ4_BUCSC</name>
<keyword evidence="2" id="KW-0547">Nucleotide-binding</keyword>
<reference evidence="5 6" key="1">
    <citation type="submission" date="2015-04" db="EMBL/GenBank/DDBJ databases">
        <title>Buchnera aphidicola assembly.</title>
        <authorList>
            <person name="Zhang Y."/>
        </authorList>
    </citation>
    <scope>NUCLEOTIDE SEQUENCE [LARGE SCALE GENOMIC DNA]</scope>
    <source>
        <strain evidence="5 6">SC</strain>
    </source>
</reference>
<sequence length="635" mass="74617">MPLICMQNARFSINKNKLLNNVNFQINKKERICLIGRNGTGKSTFLDIITKKELLDHGLIIHKKNIKIEYLKQTMIEDHEKSVYEFIHEGLEQDSEHLKNYFYELNNEKLKKSSHNLKLLTQLKEKSNRNELWKEKEKIENIIKTFGLNSNLKLSSLSGGCLRKVELGRILIRKPDLIILDEPTNHLDIIAIDWLGKFLVNNSQSVLFVSHDRSFINKVSTRIINLNSGCLISWSGDYNSFLNFQNTNKNLIKIQNLKFNKKLEKEKLWVQSGVKARSTKNENRITRFKKMLTMEKINKISEKKIDILINEENYKGDIFLKLKNIHFYKNKTILINNFSDVIKKGEKIALIGSNGSGKSTLLKLIVRTLQPKIGNIYSNPNTKISYFDQKRVLINLEKTVLDNLSYESEEVVVNDKKYYKFKYLEKFLFSKDRLRLKAKELSGGEINKLLLAKVFLKKSNILILDEPTNDLDLESLKNLEISLKKYQGVILIVSHDKTFIKNIANKYWNFEKNGIIKKYLNFPNINSTKNIQKSFEKNVTLKTNYNLSKIKNNLKNKTLNYNLKKELKNIPKKIEQIEIRIKKLQNKINTSFFFHKPLSEQKNFLTQLKMEEKDLQKHFSRWEYLETHNDKNICE</sequence>
<dbReference type="Gene3D" id="1.10.287.380">
    <property type="entry name" value="Valyl-tRNA synthetase, C-terminal domain"/>
    <property type="match status" value="1"/>
</dbReference>
<organism evidence="5 6">
    <name type="scientific">Buchnera aphidicola subsp. Schlechtendalia chinensis</name>
    <dbReference type="NCBI Taxonomy" id="118110"/>
    <lineage>
        <taxon>Bacteria</taxon>
        <taxon>Pseudomonadati</taxon>
        <taxon>Pseudomonadota</taxon>
        <taxon>Gammaproteobacteria</taxon>
        <taxon>Enterobacterales</taxon>
        <taxon>Erwiniaceae</taxon>
        <taxon>Buchnera</taxon>
    </lineage>
</organism>
<evidence type="ECO:0000259" key="4">
    <source>
        <dbReference type="PROSITE" id="PS50893"/>
    </source>
</evidence>
<dbReference type="InterPro" id="IPR003593">
    <property type="entry name" value="AAA+_ATPase"/>
</dbReference>
<dbReference type="InterPro" id="IPR051309">
    <property type="entry name" value="ABCF_ATPase"/>
</dbReference>
<feature type="domain" description="ABC transporter" evidence="4">
    <location>
        <begin position="4"/>
        <end position="254"/>
    </location>
</feature>
<dbReference type="OrthoDB" id="9762051at2"/>
<evidence type="ECO:0000256" key="2">
    <source>
        <dbReference type="ARBA" id="ARBA00022741"/>
    </source>
</evidence>
<dbReference type="InterPro" id="IPR003439">
    <property type="entry name" value="ABC_transporter-like_ATP-bd"/>
</dbReference>
<dbReference type="PROSITE" id="PS00211">
    <property type="entry name" value="ABC_TRANSPORTER_1"/>
    <property type="match status" value="1"/>
</dbReference>
<dbReference type="PANTHER" id="PTHR42855:SF2">
    <property type="entry name" value="DRUG RESISTANCE ABC TRANSPORTER,ATP-BINDING PROTEIN"/>
    <property type="match status" value="1"/>
</dbReference>
<dbReference type="PATRIC" id="fig|118110.3.peg.335"/>
<evidence type="ECO:0000313" key="5">
    <source>
        <dbReference type="EMBL" id="ANF17104.1"/>
    </source>
</evidence>
<protein>
    <recommendedName>
        <fullName evidence="4">ABC transporter domain-containing protein</fullName>
    </recommendedName>
</protein>
<dbReference type="PROSITE" id="PS50893">
    <property type="entry name" value="ABC_TRANSPORTER_2"/>
    <property type="match status" value="2"/>
</dbReference>
<dbReference type="InterPro" id="IPR027417">
    <property type="entry name" value="P-loop_NTPase"/>
</dbReference>
<dbReference type="InterPro" id="IPR037118">
    <property type="entry name" value="Val-tRNA_synth_C_sf"/>
</dbReference>
<gene>
    <name evidence="5" type="ORF">XW81_01665</name>
</gene>
<dbReference type="InterPro" id="IPR032524">
    <property type="entry name" value="ABC_tran_C"/>
</dbReference>